<name>A0A1H6I980_MAGFU</name>
<accession>A0A1H6I980</accession>
<sequence>MDVSTVSPSTSTATRDTASTRAATAQSGSANATSGQSTTSSSSDATSPPGGPPYTSPVVGFDSGTGTAILQFRDQTSGQLQFQLPSRTALQYAEAVATTPDAKSIGDVEKSGGDVLA</sequence>
<feature type="compositionally biased region" description="Low complexity" evidence="1">
    <location>
        <begin position="1"/>
        <end position="48"/>
    </location>
</feature>
<dbReference type="EMBL" id="FNWO01000010">
    <property type="protein sequence ID" value="SEH45748.1"/>
    <property type="molecule type" value="Genomic_DNA"/>
</dbReference>
<evidence type="ECO:0000313" key="2">
    <source>
        <dbReference type="EMBL" id="SEH45748.1"/>
    </source>
</evidence>
<gene>
    <name evidence="2" type="ORF">SAMN04244559_02434</name>
</gene>
<feature type="region of interest" description="Disordered" evidence="1">
    <location>
        <begin position="1"/>
        <end position="64"/>
    </location>
</feature>
<protein>
    <submittedName>
        <fullName evidence="2">Uncharacterized protein</fullName>
    </submittedName>
</protein>
<feature type="region of interest" description="Disordered" evidence="1">
    <location>
        <begin position="97"/>
        <end position="117"/>
    </location>
</feature>
<evidence type="ECO:0000313" key="3">
    <source>
        <dbReference type="Proteomes" id="UP000182983"/>
    </source>
</evidence>
<dbReference type="Proteomes" id="UP000182983">
    <property type="component" value="Unassembled WGS sequence"/>
</dbReference>
<dbReference type="RefSeq" id="WP_074768941.1">
    <property type="nucleotide sequence ID" value="NZ_FNWO01000010.1"/>
</dbReference>
<proteinExistence type="predicted"/>
<organism evidence="2 3">
    <name type="scientific">Magnetospirillum fulvum</name>
    <name type="common">Rhodospirillum fulvum</name>
    <dbReference type="NCBI Taxonomy" id="1082"/>
    <lineage>
        <taxon>Bacteria</taxon>
        <taxon>Pseudomonadati</taxon>
        <taxon>Pseudomonadota</taxon>
        <taxon>Alphaproteobacteria</taxon>
        <taxon>Rhodospirillales</taxon>
        <taxon>Rhodospirillaceae</taxon>
        <taxon>Magnetospirillum</taxon>
    </lineage>
</organism>
<reference evidence="3" key="1">
    <citation type="submission" date="2016-10" db="EMBL/GenBank/DDBJ databases">
        <authorList>
            <person name="Varghese N."/>
            <person name="Submissions S."/>
        </authorList>
    </citation>
    <scope>NUCLEOTIDE SEQUENCE [LARGE SCALE GENOMIC DNA]</scope>
    <source>
        <strain evidence="3">DSM 13234</strain>
    </source>
</reference>
<feature type="compositionally biased region" description="Basic and acidic residues" evidence="1">
    <location>
        <begin position="104"/>
        <end position="117"/>
    </location>
</feature>
<keyword evidence="3" id="KW-1185">Reference proteome</keyword>
<evidence type="ECO:0000256" key="1">
    <source>
        <dbReference type="SAM" id="MobiDB-lite"/>
    </source>
</evidence>
<dbReference type="AlphaFoldDB" id="A0A1H6I980"/>
<dbReference type="OrthoDB" id="7366404at2"/>